<dbReference type="SUPFAM" id="SSF52540">
    <property type="entry name" value="P-loop containing nucleoside triphosphate hydrolases"/>
    <property type="match status" value="1"/>
</dbReference>
<dbReference type="InterPro" id="IPR027417">
    <property type="entry name" value="P-loop_NTPase"/>
</dbReference>
<organism evidence="2 3">
    <name type="scientific">Aaosphaeria arxii CBS 175.79</name>
    <dbReference type="NCBI Taxonomy" id="1450172"/>
    <lineage>
        <taxon>Eukaryota</taxon>
        <taxon>Fungi</taxon>
        <taxon>Dikarya</taxon>
        <taxon>Ascomycota</taxon>
        <taxon>Pezizomycotina</taxon>
        <taxon>Dothideomycetes</taxon>
        <taxon>Pleosporomycetidae</taxon>
        <taxon>Pleosporales</taxon>
        <taxon>Pleosporales incertae sedis</taxon>
        <taxon>Aaosphaeria</taxon>
    </lineage>
</organism>
<protein>
    <recommendedName>
        <fullName evidence="1">Phosphoribosyltransferase domain-containing protein</fullName>
    </recommendedName>
</protein>
<dbReference type="SUPFAM" id="SSF56784">
    <property type="entry name" value="HAD-like"/>
    <property type="match status" value="1"/>
</dbReference>
<dbReference type="SUPFAM" id="SSF53271">
    <property type="entry name" value="PRTase-like"/>
    <property type="match status" value="1"/>
</dbReference>
<dbReference type="OrthoDB" id="5416609at2759"/>
<dbReference type="CDD" id="cd06223">
    <property type="entry name" value="PRTases_typeI"/>
    <property type="match status" value="1"/>
</dbReference>
<evidence type="ECO:0000259" key="1">
    <source>
        <dbReference type="Pfam" id="PF14681"/>
    </source>
</evidence>
<dbReference type="GO" id="GO:0005737">
    <property type="term" value="C:cytoplasm"/>
    <property type="evidence" value="ECO:0007669"/>
    <property type="project" value="TreeGrafter"/>
</dbReference>
<dbReference type="GO" id="GO:0036424">
    <property type="term" value="F:L-phosphoserine phosphatase activity"/>
    <property type="evidence" value="ECO:0007669"/>
    <property type="project" value="TreeGrafter"/>
</dbReference>
<dbReference type="PANTHER" id="PTHR43344">
    <property type="entry name" value="PHOSPHOSERINE PHOSPHATASE"/>
    <property type="match status" value="1"/>
</dbReference>
<dbReference type="EMBL" id="ML978074">
    <property type="protein sequence ID" value="KAF2011554.1"/>
    <property type="molecule type" value="Genomic_DNA"/>
</dbReference>
<sequence length="845" mass="94009">MLGMERINCPQWHRDRLREELEEVRTAPTPILRLSETSDVFFSIRRACYDGHPTQELPPCSSFTNIGVYAYMIGKFTLRWGFYRMASCLCRAPNWRSVGEVVNPGKDAKIRGVAARHNLDQDKFLRVARRLRRMTSSLPVSGSDHPIASETVAPNAMGKAAKVIGTYGIPGTGKTFLLNQLKAELNGEHFLFIEGSELIDSLVPGGLQGFKDSDGDTKTHWRRRATETIKQRSVDSGKVAIVTGHLAFWTEDKDDYEVVFTDTDGSTYTHIIYLDFDPELIEHHRTGDTTRNRPKSSSDHLAEWQIREISDLQTLCREHGILFHCLDTSGLQDSPHVLPNVCRLVEDFRVHDVQHNHSRVLSVLDNIFVPQQGTLKTVLVFDADKTLAAEDTGTLYWDSLQNMRKSLRDERRVGGTSTLPLLFGGPLGYSYEAFRQAVLLYEESAGDSSFESLCQLLASNVKMHPEVLDMLQAAARQDHIGTVVVSCGIGRVWEIVLERRGLGDNVKVIAGGRIADGYVVTPANKAAIVSHLRNHHQLFVWAFGDSPLDIGMMKAAHRAVVVVGEKDLRSKSMDMVLMKAIDEEGLQAVQVRLPRTALHRLNTTRLPIVTLDELDFKDSHLHLQSLPASTLPIWLATSKRAAQLLATATRDASIAGPALRQAHQRVGWYLATEYISQVIGLKECDIQHVLGSASSGHRLQYEKETTIIALMRAGEPMALGVSEAFPLAMFVQAECQDNIRHHHLESQKQVLLVDSVINSGKTIVEFVEAIRKVKADIKIVIVSGVVQAQCLQSDSNLYKALVGHRNISLVALRHSDTKFTGSGATDTGNRLFNTTHIRRLSASLV</sequence>
<gene>
    <name evidence="2" type="ORF">BU24DRAFT_486265</name>
</gene>
<dbReference type="Pfam" id="PF13207">
    <property type="entry name" value="AAA_17"/>
    <property type="match status" value="1"/>
</dbReference>
<name>A0A6A5XGR5_9PLEO</name>
<feature type="domain" description="Phosphoribosyltransferase" evidence="1">
    <location>
        <begin position="637"/>
        <end position="834"/>
    </location>
</feature>
<evidence type="ECO:0000313" key="2">
    <source>
        <dbReference type="EMBL" id="KAF2011554.1"/>
    </source>
</evidence>
<dbReference type="Pfam" id="PF12710">
    <property type="entry name" value="HAD"/>
    <property type="match status" value="1"/>
</dbReference>
<dbReference type="InterPro" id="IPR050582">
    <property type="entry name" value="HAD-like_SerB"/>
</dbReference>
<dbReference type="InterPro" id="IPR036412">
    <property type="entry name" value="HAD-like_sf"/>
</dbReference>
<dbReference type="Gene3D" id="3.40.50.1000">
    <property type="entry name" value="HAD superfamily/HAD-like"/>
    <property type="match status" value="1"/>
</dbReference>
<dbReference type="RefSeq" id="XP_033379893.1">
    <property type="nucleotide sequence ID" value="XM_033533412.1"/>
</dbReference>
<accession>A0A6A5XGR5</accession>
<evidence type="ECO:0000313" key="3">
    <source>
        <dbReference type="Proteomes" id="UP000799778"/>
    </source>
</evidence>
<dbReference type="Proteomes" id="UP000799778">
    <property type="component" value="Unassembled WGS sequence"/>
</dbReference>
<dbReference type="GO" id="GO:0006564">
    <property type="term" value="P:L-serine biosynthetic process"/>
    <property type="evidence" value="ECO:0007669"/>
    <property type="project" value="TreeGrafter"/>
</dbReference>
<dbReference type="AlphaFoldDB" id="A0A6A5XGR5"/>
<keyword evidence="3" id="KW-1185">Reference proteome</keyword>
<dbReference type="InterPro" id="IPR029057">
    <property type="entry name" value="PRTase-like"/>
</dbReference>
<reference evidence="2" key="1">
    <citation type="journal article" date="2020" name="Stud. Mycol.">
        <title>101 Dothideomycetes genomes: a test case for predicting lifestyles and emergence of pathogens.</title>
        <authorList>
            <person name="Haridas S."/>
            <person name="Albert R."/>
            <person name="Binder M."/>
            <person name="Bloem J."/>
            <person name="Labutti K."/>
            <person name="Salamov A."/>
            <person name="Andreopoulos B."/>
            <person name="Baker S."/>
            <person name="Barry K."/>
            <person name="Bills G."/>
            <person name="Bluhm B."/>
            <person name="Cannon C."/>
            <person name="Castanera R."/>
            <person name="Culley D."/>
            <person name="Daum C."/>
            <person name="Ezra D."/>
            <person name="Gonzalez J."/>
            <person name="Henrissat B."/>
            <person name="Kuo A."/>
            <person name="Liang C."/>
            <person name="Lipzen A."/>
            <person name="Lutzoni F."/>
            <person name="Magnuson J."/>
            <person name="Mondo S."/>
            <person name="Nolan M."/>
            <person name="Ohm R."/>
            <person name="Pangilinan J."/>
            <person name="Park H.-J."/>
            <person name="Ramirez L."/>
            <person name="Alfaro M."/>
            <person name="Sun H."/>
            <person name="Tritt A."/>
            <person name="Yoshinaga Y."/>
            <person name="Zwiers L.-H."/>
            <person name="Turgeon B."/>
            <person name="Goodwin S."/>
            <person name="Spatafora J."/>
            <person name="Crous P."/>
            <person name="Grigoriev I."/>
        </authorList>
    </citation>
    <scope>NUCLEOTIDE SEQUENCE</scope>
    <source>
        <strain evidence="2">CBS 175.79</strain>
    </source>
</reference>
<dbReference type="Pfam" id="PF14681">
    <property type="entry name" value="UPRTase"/>
    <property type="match status" value="1"/>
</dbReference>
<dbReference type="GO" id="GO:0000287">
    <property type="term" value="F:magnesium ion binding"/>
    <property type="evidence" value="ECO:0007669"/>
    <property type="project" value="TreeGrafter"/>
</dbReference>
<dbReference type="InterPro" id="IPR000836">
    <property type="entry name" value="PRTase_dom"/>
</dbReference>
<dbReference type="GeneID" id="54290809"/>
<dbReference type="PANTHER" id="PTHR43344:SF20">
    <property type="entry name" value="URACIL PHOSPHORIBOSYLTRANSFERASE"/>
    <property type="match status" value="1"/>
</dbReference>
<dbReference type="Gene3D" id="3.40.50.300">
    <property type="entry name" value="P-loop containing nucleotide triphosphate hydrolases"/>
    <property type="match status" value="1"/>
</dbReference>
<dbReference type="Gene3D" id="3.40.50.2020">
    <property type="match status" value="1"/>
</dbReference>
<dbReference type="InterPro" id="IPR023214">
    <property type="entry name" value="HAD_sf"/>
</dbReference>
<proteinExistence type="predicted"/>